<feature type="compositionally biased region" description="Gly residues" evidence="1">
    <location>
        <begin position="142"/>
        <end position="152"/>
    </location>
</feature>
<comment type="caution">
    <text evidence="2">The sequence shown here is derived from an EMBL/GenBank/DDBJ whole genome shotgun (WGS) entry which is preliminary data.</text>
</comment>
<keyword evidence="3" id="KW-1185">Reference proteome</keyword>
<proteinExistence type="predicted"/>
<dbReference type="AlphaFoldDB" id="A0A917QXX2"/>
<feature type="compositionally biased region" description="Basic and acidic residues" evidence="1">
    <location>
        <begin position="16"/>
        <end position="32"/>
    </location>
</feature>
<feature type="region of interest" description="Disordered" evidence="1">
    <location>
        <begin position="1"/>
        <end position="32"/>
    </location>
</feature>
<evidence type="ECO:0000256" key="1">
    <source>
        <dbReference type="SAM" id="MobiDB-lite"/>
    </source>
</evidence>
<name>A0A917QXX2_9ACTN</name>
<dbReference type="Proteomes" id="UP000637788">
    <property type="component" value="Unassembled WGS sequence"/>
</dbReference>
<reference evidence="2" key="1">
    <citation type="journal article" date="2014" name="Int. J. Syst. Evol. Microbiol.">
        <title>Complete genome sequence of Corynebacterium casei LMG S-19264T (=DSM 44701T), isolated from a smear-ripened cheese.</title>
        <authorList>
            <consortium name="US DOE Joint Genome Institute (JGI-PGF)"/>
            <person name="Walter F."/>
            <person name="Albersmeier A."/>
            <person name="Kalinowski J."/>
            <person name="Ruckert C."/>
        </authorList>
    </citation>
    <scope>NUCLEOTIDE SEQUENCE</scope>
    <source>
        <strain evidence="2">JCM 3035</strain>
    </source>
</reference>
<feature type="region of interest" description="Disordered" evidence="1">
    <location>
        <begin position="110"/>
        <end position="159"/>
    </location>
</feature>
<accession>A0A917QXX2</accession>
<organism evidence="2 3">
    <name type="scientific">Streptomyces flaveus</name>
    <dbReference type="NCBI Taxonomy" id="66370"/>
    <lineage>
        <taxon>Bacteria</taxon>
        <taxon>Bacillati</taxon>
        <taxon>Actinomycetota</taxon>
        <taxon>Actinomycetes</taxon>
        <taxon>Kitasatosporales</taxon>
        <taxon>Streptomycetaceae</taxon>
        <taxon>Streptomyces</taxon>
        <taxon>Streptomyces aurantiacus group</taxon>
    </lineage>
</organism>
<reference evidence="2" key="2">
    <citation type="submission" date="2020-09" db="EMBL/GenBank/DDBJ databases">
        <authorList>
            <person name="Sun Q."/>
            <person name="Ohkuma M."/>
        </authorList>
    </citation>
    <scope>NUCLEOTIDE SEQUENCE</scope>
    <source>
        <strain evidence="2">JCM 3035</strain>
    </source>
</reference>
<gene>
    <name evidence="2" type="ORF">GCM10010094_40550</name>
</gene>
<evidence type="ECO:0000313" key="2">
    <source>
        <dbReference type="EMBL" id="GGK75268.1"/>
    </source>
</evidence>
<feature type="compositionally biased region" description="Basic and acidic residues" evidence="1">
    <location>
        <begin position="125"/>
        <end position="141"/>
    </location>
</feature>
<dbReference type="EMBL" id="BMPQ01000009">
    <property type="protein sequence ID" value="GGK75268.1"/>
    <property type="molecule type" value="Genomic_DNA"/>
</dbReference>
<sequence>MQPENALGPGRVGGETGDREGVGAGRQDRLRAHDAVELTEDLPLDLVRLRGHLDHQVGVDRSAQIGGGVEAGEDLLALLLGEPLALHSAGGRGLERGVGLGGGGLTDVDADDLAAGPGEDLGDAGAHRAEADHGDGLERGGRGVGQGSGHHGTPGMSDD</sequence>
<evidence type="ECO:0000313" key="3">
    <source>
        <dbReference type="Proteomes" id="UP000637788"/>
    </source>
</evidence>
<protein>
    <submittedName>
        <fullName evidence="2">Uncharacterized protein</fullName>
    </submittedName>
</protein>